<feature type="transmembrane region" description="Helical" evidence="6">
    <location>
        <begin position="226"/>
        <end position="252"/>
    </location>
</feature>
<dbReference type="PIRSF" id="PIRSF035875">
    <property type="entry name" value="RNase_BN"/>
    <property type="match status" value="1"/>
</dbReference>
<gene>
    <name evidence="7" type="ORF">EBB45_07855</name>
</gene>
<name>A0A3N9UGW8_9BACI</name>
<feature type="transmembrane region" description="Helical" evidence="6">
    <location>
        <begin position="113"/>
        <end position="136"/>
    </location>
</feature>
<feature type="transmembrane region" description="Helical" evidence="6">
    <location>
        <begin position="192"/>
        <end position="214"/>
    </location>
</feature>
<comment type="subcellular location">
    <subcellularLocation>
        <location evidence="1">Cell membrane</location>
        <topology evidence="1">Multi-pass membrane protein</topology>
    </subcellularLocation>
</comment>
<evidence type="ECO:0000256" key="1">
    <source>
        <dbReference type="ARBA" id="ARBA00004651"/>
    </source>
</evidence>
<dbReference type="Pfam" id="PF03631">
    <property type="entry name" value="Virul_fac_BrkB"/>
    <property type="match status" value="1"/>
</dbReference>
<dbReference type="NCBIfam" id="TIGR00765">
    <property type="entry name" value="yihY_not_rbn"/>
    <property type="match status" value="1"/>
</dbReference>
<proteinExistence type="predicted"/>
<organism evidence="7 8">
    <name type="scientific">Lysinibacillus composti</name>
    <dbReference type="NCBI Taxonomy" id="720633"/>
    <lineage>
        <taxon>Bacteria</taxon>
        <taxon>Bacillati</taxon>
        <taxon>Bacillota</taxon>
        <taxon>Bacilli</taxon>
        <taxon>Bacillales</taxon>
        <taxon>Bacillaceae</taxon>
        <taxon>Lysinibacillus</taxon>
    </lineage>
</organism>
<accession>A0A3N9UGW8</accession>
<dbReference type="AlphaFoldDB" id="A0A3N9UGW8"/>
<evidence type="ECO:0000256" key="2">
    <source>
        <dbReference type="ARBA" id="ARBA00022475"/>
    </source>
</evidence>
<keyword evidence="3 6" id="KW-0812">Transmembrane</keyword>
<sequence length="272" mass="30741">MRDVDISGLGAQLAYFFLLSFFPLLIFIVALLPFLNLNQKHIFDFLSTVVPTEVFLLTQGTLVEILTNQHNGGLLSISIIGTIWSASRGVNALIKALNETYDTEVRSSLINRLWSLVFTVALVVVILLALVIPIFGHYLSYSLFTYLGEQQSFTTFWTTTQFILPPILIFLVLMLMYWMIPNTDPRLRVTSVIPGSIFATLAWLILIYGFSFYLDYFGNFSSTYGSIAGVIVLMLWLYFTGMILIFGGLLNASMQRRKLEKMEANNHIISNS</sequence>
<dbReference type="PANTHER" id="PTHR30213:SF0">
    <property type="entry name" value="UPF0761 MEMBRANE PROTEIN YIHY"/>
    <property type="match status" value="1"/>
</dbReference>
<keyword evidence="2" id="KW-1003">Cell membrane</keyword>
<reference evidence="7 8" key="1">
    <citation type="journal article" date="2013" name="J. Microbiol.">
        <title>Lysinibacillus chungkukjangi sp. nov., isolated from Chungkukjang, Korean fermented soybean food.</title>
        <authorList>
            <person name="Kim S.J."/>
            <person name="Jang Y.H."/>
            <person name="Hamada M."/>
            <person name="Ahn J.H."/>
            <person name="Weon H.Y."/>
            <person name="Suzuki K."/>
            <person name="Whang K.S."/>
            <person name="Kwon S.W."/>
        </authorList>
    </citation>
    <scope>NUCLEOTIDE SEQUENCE [LARGE SCALE GENOMIC DNA]</scope>
    <source>
        <strain evidence="7 8">MCCC 1A12701</strain>
    </source>
</reference>
<dbReference type="OrthoDB" id="9775903at2"/>
<dbReference type="EMBL" id="RRCT01000005">
    <property type="protein sequence ID" value="RQW75295.1"/>
    <property type="molecule type" value="Genomic_DNA"/>
</dbReference>
<comment type="caution">
    <text evidence="7">The sequence shown here is derived from an EMBL/GenBank/DDBJ whole genome shotgun (WGS) entry which is preliminary data.</text>
</comment>
<dbReference type="GO" id="GO:0005886">
    <property type="term" value="C:plasma membrane"/>
    <property type="evidence" value="ECO:0007669"/>
    <property type="project" value="UniProtKB-SubCell"/>
</dbReference>
<evidence type="ECO:0000256" key="4">
    <source>
        <dbReference type="ARBA" id="ARBA00022989"/>
    </source>
</evidence>
<evidence type="ECO:0000313" key="7">
    <source>
        <dbReference type="EMBL" id="RQW75295.1"/>
    </source>
</evidence>
<evidence type="ECO:0000256" key="3">
    <source>
        <dbReference type="ARBA" id="ARBA00022692"/>
    </source>
</evidence>
<keyword evidence="8" id="KW-1185">Reference proteome</keyword>
<dbReference type="InterPro" id="IPR017039">
    <property type="entry name" value="Virul_fac_BrkB"/>
</dbReference>
<protein>
    <submittedName>
        <fullName evidence="7">YihY/virulence factor BrkB family protein</fullName>
    </submittedName>
</protein>
<keyword evidence="5 6" id="KW-0472">Membrane</keyword>
<dbReference type="Proteomes" id="UP000274033">
    <property type="component" value="Unassembled WGS sequence"/>
</dbReference>
<feature type="transmembrane region" description="Helical" evidence="6">
    <location>
        <begin position="12"/>
        <end position="35"/>
    </location>
</feature>
<dbReference type="PANTHER" id="PTHR30213">
    <property type="entry name" value="INNER MEMBRANE PROTEIN YHJD"/>
    <property type="match status" value="1"/>
</dbReference>
<evidence type="ECO:0000256" key="6">
    <source>
        <dbReference type="SAM" id="Phobius"/>
    </source>
</evidence>
<keyword evidence="4 6" id="KW-1133">Transmembrane helix</keyword>
<feature type="transmembrane region" description="Helical" evidence="6">
    <location>
        <begin position="156"/>
        <end position="180"/>
    </location>
</feature>
<evidence type="ECO:0000256" key="5">
    <source>
        <dbReference type="ARBA" id="ARBA00023136"/>
    </source>
</evidence>
<evidence type="ECO:0000313" key="8">
    <source>
        <dbReference type="Proteomes" id="UP000274033"/>
    </source>
</evidence>